<feature type="region of interest" description="Disordered" evidence="5">
    <location>
        <begin position="357"/>
        <end position="408"/>
    </location>
</feature>
<evidence type="ECO:0000256" key="1">
    <source>
        <dbReference type="ARBA" id="ARBA00022737"/>
    </source>
</evidence>
<evidence type="ECO:0000313" key="8">
    <source>
        <dbReference type="Proteomes" id="UP000541610"/>
    </source>
</evidence>
<comment type="caution">
    <text evidence="7">The sequence shown here is derived from an EMBL/GenBank/DDBJ whole genome shotgun (WGS) entry which is preliminary data.</text>
</comment>
<keyword evidence="1" id="KW-0677">Repeat</keyword>
<feature type="region of interest" description="Disordered" evidence="5">
    <location>
        <begin position="666"/>
        <end position="696"/>
    </location>
</feature>
<sequence length="805" mass="91501">MEAHPLYMTHTPTEEEMKTNPNLLALESLIEETPPQERCENFKERGNEQMKAGLLDGAINAYTNALAVHCGDSKLDATVHSNRAHAYLKQKKYIQCISDAQQALSLDPTQVKAAYRGAVACRELKLFARSAKFARYGLKVDPDSKDLSKVMGQAIDELKKSRERREKEKLEDHGETAEVDSALEDRSISIGPVIYDFCSQYGSCTPVLDHSSGLLLWPILFLYDSVMQTDWQKSVREDVKLKQIAKDMFPNKGCVPWDTKKEFVYSNFQAYLECYVEESDDTVVMRERLLAHARAQHRQVTERFTDESTRSPERERLLQLARRQQRMRVHEDDAQAQDQSDPGEINLERQRLLKVARDQSTAPQPEPSPLTHSRWSRHHSPSQMLQTSHKKTGHGHVSDDADAQTDEPRADASEILVGHADRLESLVKMYDDIKDKTAVLDEVVEPDILIAPNLTPTSVQPVMAPRVELAADGRQDTTVRSSPIGFRWLRNVFGGDPEADVEETPSTPAPPKLVPEKEEKKREFVLDQNSHSVYRTLFSRHRAMGVHGRSGGLFRADDNKKNEKQQWEDVLGVPVLGLRRNPTTRREPSVALDYIRFAMNIISCKCLRQVRSTTQMGRVVLDYALRTCVKIYDTTALRDTMREQLSVPLWNYHFVFCSPSYIRGDAQPQRADPGRFGDDCNPGGENRKGTPWTSSSACGRVVESPESIPTIEQCLVILGACRSDHRRDEQIFYICEALERYIGLSKSAYVPCWPLIAVYSTRRFQSQRWRTGVPFTLKDVPRGFADDGSRADEINDLQRLPQNRS</sequence>
<comment type="similarity">
    <text evidence="3">Belongs to the TTC4 family.</text>
</comment>
<evidence type="ECO:0000256" key="5">
    <source>
        <dbReference type="SAM" id="MobiDB-lite"/>
    </source>
</evidence>
<evidence type="ECO:0000256" key="4">
    <source>
        <dbReference type="PROSITE-ProRule" id="PRU00339"/>
    </source>
</evidence>
<dbReference type="CDD" id="cd21377">
    <property type="entry name" value="CTWD_Cns1-like"/>
    <property type="match status" value="1"/>
</dbReference>
<dbReference type="Gene3D" id="1.25.40.10">
    <property type="entry name" value="Tetratricopeptide repeat domain"/>
    <property type="match status" value="1"/>
</dbReference>
<dbReference type="OrthoDB" id="420195at2759"/>
<dbReference type="SMART" id="SM00028">
    <property type="entry name" value="TPR"/>
    <property type="match status" value="3"/>
</dbReference>
<protein>
    <submittedName>
        <fullName evidence="7">Tetratricopeptide repeat protein 4</fullName>
    </submittedName>
</protein>
<reference evidence="7 8" key="1">
    <citation type="submission" date="2020-04" db="EMBL/GenBank/DDBJ databases">
        <title>Perkinsus olseni comparative genomics.</title>
        <authorList>
            <person name="Bogema D.R."/>
        </authorList>
    </citation>
    <scope>NUCLEOTIDE SEQUENCE [LARGE SCALE GENOMIC DNA]</scope>
    <source>
        <strain evidence="7">00978-12</strain>
    </source>
</reference>
<evidence type="ECO:0000256" key="3">
    <source>
        <dbReference type="ARBA" id="ARBA00023602"/>
    </source>
</evidence>
<dbReference type="Pfam" id="PF07719">
    <property type="entry name" value="TPR_2"/>
    <property type="match status" value="1"/>
</dbReference>
<dbReference type="GO" id="GO:0005829">
    <property type="term" value="C:cytosol"/>
    <property type="evidence" value="ECO:0007669"/>
    <property type="project" value="TreeGrafter"/>
</dbReference>
<dbReference type="InterPro" id="IPR044059">
    <property type="entry name" value="Csn1/TTC4_wheel"/>
</dbReference>
<accession>A0A7J6N3N1</accession>
<name>A0A7J6N3N1_PEROL</name>
<dbReference type="GO" id="GO:0030544">
    <property type="term" value="F:Hsp70 protein binding"/>
    <property type="evidence" value="ECO:0007669"/>
    <property type="project" value="TreeGrafter"/>
</dbReference>
<dbReference type="GO" id="GO:0051879">
    <property type="term" value="F:Hsp90 protein binding"/>
    <property type="evidence" value="ECO:0007669"/>
    <property type="project" value="InterPro"/>
</dbReference>
<dbReference type="Proteomes" id="UP000541610">
    <property type="component" value="Unassembled WGS sequence"/>
</dbReference>
<gene>
    <name evidence="7" type="primary">TTC4_4</name>
    <name evidence="7" type="ORF">FOZ60_016513</name>
</gene>
<dbReference type="SUPFAM" id="SSF48452">
    <property type="entry name" value="TPR-like"/>
    <property type="match status" value="1"/>
</dbReference>
<dbReference type="GO" id="GO:0005634">
    <property type="term" value="C:nucleus"/>
    <property type="evidence" value="ECO:0007669"/>
    <property type="project" value="TreeGrafter"/>
</dbReference>
<evidence type="ECO:0000259" key="6">
    <source>
        <dbReference type="Pfam" id="PF18972"/>
    </source>
</evidence>
<evidence type="ECO:0000256" key="2">
    <source>
        <dbReference type="ARBA" id="ARBA00022803"/>
    </source>
</evidence>
<dbReference type="InterPro" id="IPR013105">
    <property type="entry name" value="TPR_2"/>
</dbReference>
<dbReference type="Pfam" id="PF18972">
    <property type="entry name" value="Wheel"/>
    <property type="match status" value="1"/>
</dbReference>
<dbReference type="PROSITE" id="PS50005">
    <property type="entry name" value="TPR"/>
    <property type="match status" value="1"/>
</dbReference>
<dbReference type="GO" id="GO:0006457">
    <property type="term" value="P:protein folding"/>
    <property type="evidence" value="ECO:0007669"/>
    <property type="project" value="TreeGrafter"/>
</dbReference>
<feature type="region of interest" description="Disordered" evidence="5">
    <location>
        <begin position="496"/>
        <end position="518"/>
    </location>
</feature>
<feature type="repeat" description="TPR" evidence="4">
    <location>
        <begin position="77"/>
        <end position="110"/>
    </location>
</feature>
<keyword evidence="2 4" id="KW-0802">TPR repeat</keyword>
<proteinExistence type="inferred from homology"/>
<dbReference type="PANTHER" id="PTHR46035">
    <property type="entry name" value="TETRATRICOPEPTIDE REPEAT PROTEIN 4"/>
    <property type="match status" value="1"/>
</dbReference>
<evidence type="ECO:0000313" key="7">
    <source>
        <dbReference type="EMBL" id="KAF4678493.1"/>
    </source>
</evidence>
<dbReference type="EMBL" id="JABANP010000889">
    <property type="protein sequence ID" value="KAF4678493.1"/>
    <property type="molecule type" value="Genomic_DNA"/>
</dbReference>
<dbReference type="InterPro" id="IPR019734">
    <property type="entry name" value="TPR_rpt"/>
</dbReference>
<feature type="domain" description="Cns1/TTC4 wheel" evidence="6">
    <location>
        <begin position="213"/>
        <end position="273"/>
    </location>
</feature>
<dbReference type="AlphaFoldDB" id="A0A7J6N3N1"/>
<organism evidence="7 8">
    <name type="scientific">Perkinsus olseni</name>
    <name type="common">Perkinsus atlanticus</name>
    <dbReference type="NCBI Taxonomy" id="32597"/>
    <lineage>
        <taxon>Eukaryota</taxon>
        <taxon>Sar</taxon>
        <taxon>Alveolata</taxon>
        <taxon>Perkinsozoa</taxon>
        <taxon>Perkinsea</taxon>
        <taxon>Perkinsida</taxon>
        <taxon>Perkinsidae</taxon>
        <taxon>Perkinsus</taxon>
    </lineage>
</organism>
<feature type="region of interest" description="Disordered" evidence="5">
    <location>
        <begin position="322"/>
        <end position="345"/>
    </location>
</feature>
<dbReference type="InterPro" id="IPR011990">
    <property type="entry name" value="TPR-like_helical_dom_sf"/>
</dbReference>
<dbReference type="PANTHER" id="PTHR46035:SF1">
    <property type="entry name" value="TETRATRICOPEPTIDE REPEAT PROTEIN 4"/>
    <property type="match status" value="1"/>
</dbReference>